<dbReference type="EMBL" id="CP022203">
    <property type="protein sequence ID" value="ATB44709.1"/>
    <property type="molecule type" value="Genomic_DNA"/>
</dbReference>
<sequence>MMPVTRTGAVVLLGARDDAHVQEVARRLRAETVDTVVVDTRAFPERTRLSLTETLDGIVVDGREVGRPAAVYVRGLHGHPLAFGVDAREHMDADWRTTLTAFREKSALLSGLLGRWERMGVPLYNPPSSDWSLHKPAQLAALQAAGLPVPRTLWTNDAEAVRRFAREGRTVYKPVTGGAATRELREADLADERLAALAAAPVTFQELLPGENLRVYVLDGEVIASLRITSPSLDFRQREAVIEPVTPPPELTRDCVKACEVLGLRWTGMDLKRDADGVPRFLELNGSAMFLGFDARGGTDVAGHLTRALVRHARGG</sequence>
<protein>
    <recommendedName>
        <fullName evidence="1">ATP-grasp fold RimK-type domain-containing protein</fullName>
    </recommendedName>
</protein>
<organism evidence="2 3">
    <name type="scientific">Corallococcus macrosporus DSM 14697</name>
    <dbReference type="NCBI Taxonomy" id="1189310"/>
    <lineage>
        <taxon>Bacteria</taxon>
        <taxon>Pseudomonadati</taxon>
        <taxon>Myxococcota</taxon>
        <taxon>Myxococcia</taxon>
        <taxon>Myxococcales</taxon>
        <taxon>Cystobacterineae</taxon>
        <taxon>Myxococcaceae</taxon>
        <taxon>Corallococcus</taxon>
    </lineage>
</organism>
<dbReference type="GO" id="GO:0009432">
    <property type="term" value="P:SOS response"/>
    <property type="evidence" value="ECO:0007669"/>
    <property type="project" value="TreeGrafter"/>
</dbReference>
<gene>
    <name evidence="2" type="ORF">MYMAC_000280</name>
</gene>
<keyword evidence="3" id="KW-1185">Reference proteome</keyword>
<dbReference type="SUPFAM" id="SSF56059">
    <property type="entry name" value="Glutathione synthetase ATP-binding domain-like"/>
    <property type="match status" value="1"/>
</dbReference>
<dbReference type="InterPro" id="IPR013651">
    <property type="entry name" value="ATP-grasp_RimK-type"/>
</dbReference>
<dbReference type="AlphaFoldDB" id="A0A250JLE8"/>
<evidence type="ECO:0000313" key="2">
    <source>
        <dbReference type="EMBL" id="ATB44709.1"/>
    </source>
</evidence>
<dbReference type="Proteomes" id="UP000217343">
    <property type="component" value="Chromosome"/>
</dbReference>
<evidence type="ECO:0000259" key="1">
    <source>
        <dbReference type="Pfam" id="PF08443"/>
    </source>
</evidence>
<dbReference type="PANTHER" id="PTHR21621:SF0">
    <property type="entry name" value="BETA-CITRYLGLUTAMATE SYNTHASE B-RELATED"/>
    <property type="match status" value="1"/>
</dbReference>
<feature type="domain" description="ATP-grasp fold RimK-type" evidence="1">
    <location>
        <begin position="210"/>
        <end position="308"/>
    </location>
</feature>
<reference evidence="2 3" key="1">
    <citation type="submission" date="2017-06" db="EMBL/GenBank/DDBJ databases">
        <title>Sequencing and comparative analysis of myxobacterial genomes.</title>
        <authorList>
            <person name="Rupp O."/>
            <person name="Goesmann A."/>
            <person name="Sogaard-Andersen L."/>
        </authorList>
    </citation>
    <scope>NUCLEOTIDE SEQUENCE [LARGE SCALE GENOMIC DNA]</scope>
    <source>
        <strain evidence="2 3">DSM 14697</strain>
    </source>
</reference>
<dbReference type="PANTHER" id="PTHR21621">
    <property type="entry name" value="RIBOSOMAL PROTEIN S6 MODIFICATION PROTEIN"/>
    <property type="match status" value="1"/>
</dbReference>
<proteinExistence type="predicted"/>
<evidence type="ECO:0000313" key="3">
    <source>
        <dbReference type="Proteomes" id="UP000217343"/>
    </source>
</evidence>
<dbReference type="Pfam" id="PF08443">
    <property type="entry name" value="RimK"/>
    <property type="match status" value="1"/>
</dbReference>
<name>A0A250JLE8_9BACT</name>
<dbReference type="GO" id="GO:0018169">
    <property type="term" value="F:ribosomal S6-glutamic acid ligase activity"/>
    <property type="evidence" value="ECO:0007669"/>
    <property type="project" value="TreeGrafter"/>
</dbReference>
<dbReference type="KEGG" id="mmas:MYMAC_000280"/>
<dbReference type="Gene3D" id="3.30.470.20">
    <property type="entry name" value="ATP-grasp fold, B domain"/>
    <property type="match status" value="1"/>
</dbReference>
<dbReference type="GO" id="GO:0005737">
    <property type="term" value="C:cytoplasm"/>
    <property type="evidence" value="ECO:0007669"/>
    <property type="project" value="TreeGrafter"/>
</dbReference>
<accession>A0A250JLE8</accession>